<evidence type="ECO:0000313" key="1">
    <source>
        <dbReference type="EMBL" id="DAF59276.1"/>
    </source>
</evidence>
<reference evidence="1" key="1">
    <citation type="journal article" date="2021" name="Proc. Natl. Acad. Sci. U.S.A.">
        <title>A Catalog of Tens of Thousands of Viruses from Human Metagenomes Reveals Hidden Associations with Chronic Diseases.</title>
        <authorList>
            <person name="Tisza M.J."/>
            <person name="Buck C.B."/>
        </authorList>
    </citation>
    <scope>NUCLEOTIDE SEQUENCE</scope>
    <source>
        <strain evidence="1">Ctj6w2</strain>
    </source>
</reference>
<dbReference type="InterPro" id="IPR010064">
    <property type="entry name" value="HK97-gp10_tail"/>
</dbReference>
<accession>A0A8S5T7F8</accession>
<dbReference type="Pfam" id="PF04883">
    <property type="entry name" value="HK97-gp10_like"/>
    <property type="match status" value="1"/>
</dbReference>
<organism evidence="1">
    <name type="scientific">Siphoviridae sp. ctj6w2</name>
    <dbReference type="NCBI Taxonomy" id="2827919"/>
    <lineage>
        <taxon>Viruses</taxon>
        <taxon>Duplodnaviria</taxon>
        <taxon>Heunggongvirae</taxon>
        <taxon>Uroviricota</taxon>
        <taxon>Caudoviricetes</taxon>
    </lineage>
</organism>
<dbReference type="NCBIfam" id="TIGR01725">
    <property type="entry name" value="phge_HK97_gp10"/>
    <property type="match status" value="1"/>
</dbReference>
<sequence length="137" mass="14940">MAKCTCNLPEELLKKLSKLGNKMDEVSEKVLEAGGEIVLDKVKNNLQGVLSGNSTGELLSSLGLSKVLLGRDGNHNIKVGFAEPRRNGKSNAMIANIIEYGKSDQPAKPFLKPAKSQSKKACIDKMTQKMEEEINRL</sequence>
<dbReference type="EMBL" id="BK032767">
    <property type="protein sequence ID" value="DAF59276.1"/>
    <property type="molecule type" value="Genomic_DNA"/>
</dbReference>
<proteinExistence type="predicted"/>
<protein>
    <submittedName>
        <fullName evidence="1">Type I neck protein</fullName>
    </submittedName>
</protein>
<name>A0A8S5T7F8_9CAUD</name>